<dbReference type="AlphaFoldDB" id="A0A6I3SHV9"/>
<dbReference type="PANTHER" id="PTHR34071:SF2">
    <property type="entry name" value="FLAVIN-NUCLEOTIDE-BINDING PROTEIN"/>
    <property type="match status" value="1"/>
</dbReference>
<dbReference type="RefSeq" id="WP_155475400.1">
    <property type="nucleotide sequence ID" value="NZ_WNKU01000003.1"/>
</dbReference>
<accession>A0A6I3SHV9</accession>
<dbReference type="EMBL" id="WNKU01000003">
    <property type="protein sequence ID" value="MTV48297.1"/>
    <property type="molecule type" value="Genomic_DNA"/>
</dbReference>
<reference evidence="1 2" key="1">
    <citation type="submission" date="2019-11" db="EMBL/GenBank/DDBJ databases">
        <title>Whole-genome sequence of a the green, strictly anaerobic photosynthetic bacterium Heliobacillus mobilis DSM 6151.</title>
        <authorList>
            <person name="Kyndt J.A."/>
            <person name="Meyer T.E."/>
        </authorList>
    </citation>
    <scope>NUCLEOTIDE SEQUENCE [LARGE SCALE GENOMIC DNA]</scope>
    <source>
        <strain evidence="1 2">DSM 6151</strain>
    </source>
</reference>
<comment type="caution">
    <text evidence="1">The sequence shown here is derived from an EMBL/GenBank/DDBJ whole genome shotgun (WGS) entry which is preliminary data.</text>
</comment>
<dbReference type="SUPFAM" id="SSF50475">
    <property type="entry name" value="FMN-binding split barrel"/>
    <property type="match status" value="1"/>
</dbReference>
<dbReference type="OrthoDB" id="9794935at2"/>
<dbReference type="InterPro" id="IPR012349">
    <property type="entry name" value="Split_barrel_FMN-bd"/>
</dbReference>
<keyword evidence="2" id="KW-1185">Reference proteome</keyword>
<name>A0A6I3SHV9_HELMO</name>
<organism evidence="1 2">
    <name type="scientific">Heliobacterium mobile</name>
    <name type="common">Heliobacillus mobilis</name>
    <dbReference type="NCBI Taxonomy" id="28064"/>
    <lineage>
        <taxon>Bacteria</taxon>
        <taxon>Bacillati</taxon>
        <taxon>Bacillota</taxon>
        <taxon>Clostridia</taxon>
        <taxon>Eubacteriales</taxon>
        <taxon>Heliobacteriaceae</taxon>
        <taxon>Heliobacterium</taxon>
    </lineage>
</organism>
<dbReference type="Gene3D" id="2.30.110.10">
    <property type="entry name" value="Electron Transport, Fmn-binding Protein, Chain A"/>
    <property type="match status" value="1"/>
</dbReference>
<dbReference type="Proteomes" id="UP000430670">
    <property type="component" value="Unassembled WGS sequence"/>
</dbReference>
<sequence>MFTEMRRKDKQLSVADSLKILTEGEYGILSTLSTDGYPYGVPLNYAYDNDSIYVHSAVNGLKLDNIGNESRVSFCVVGNTELLSKSFDTNYESVIVFGKAKIVDGDEKVQGLLALVKKYSADYMESGKKYIENSGHTTTVVKIEIEHLTGKAQR</sequence>
<dbReference type="InterPro" id="IPR024747">
    <property type="entry name" value="Pyridox_Oxase-rel"/>
</dbReference>
<protein>
    <submittedName>
        <fullName evidence="1">Pyridoxamine 5'-phosphate oxidase family protein</fullName>
    </submittedName>
</protein>
<evidence type="ECO:0000313" key="1">
    <source>
        <dbReference type="EMBL" id="MTV48297.1"/>
    </source>
</evidence>
<dbReference type="Pfam" id="PF12900">
    <property type="entry name" value="Pyridox_ox_2"/>
    <property type="match status" value="1"/>
</dbReference>
<proteinExistence type="predicted"/>
<dbReference type="PANTHER" id="PTHR34071">
    <property type="entry name" value="5-NITROIMIDAZOLE ANTIBIOTICS RESISTANCE PROTEIN, NIMA-FAMILY-RELATED PROTEIN-RELATED"/>
    <property type="match status" value="1"/>
</dbReference>
<gene>
    <name evidence="1" type="ORF">GJ688_04775</name>
</gene>
<evidence type="ECO:0000313" key="2">
    <source>
        <dbReference type="Proteomes" id="UP000430670"/>
    </source>
</evidence>